<dbReference type="EMBL" id="MTPX02000075">
    <property type="protein sequence ID" value="PHP51876.1"/>
    <property type="molecule type" value="Genomic_DNA"/>
</dbReference>
<name>A0ABX4M8Y0_9ACTO</name>
<proteinExistence type="predicted"/>
<evidence type="ECO:0000313" key="1">
    <source>
        <dbReference type="EMBL" id="PHP51876.1"/>
    </source>
</evidence>
<dbReference type="Proteomes" id="UP000194577">
    <property type="component" value="Unassembled WGS sequence"/>
</dbReference>
<reference evidence="1 2" key="1">
    <citation type="submission" date="2017-10" db="EMBL/GenBank/DDBJ databases">
        <title>Draft genome sequence of cellulolytic Actinomyces sp CtC72 isolated from cattle rumen fluid.</title>
        <authorList>
            <person name="Joshi A.J."/>
            <person name="Vasudevan G."/>
            <person name="Lanjekar V.B."/>
            <person name="Hivarkar S."/>
            <person name="Engineer A."/>
            <person name="Pore S.D."/>
            <person name="Dhakephalkar P.K."/>
            <person name="Dagar S."/>
        </authorList>
    </citation>
    <scope>NUCLEOTIDE SEQUENCE [LARGE SCALE GENOMIC DNA]</scope>
    <source>
        <strain evidence="2">CtC72</strain>
    </source>
</reference>
<evidence type="ECO:0000313" key="2">
    <source>
        <dbReference type="Proteomes" id="UP000194577"/>
    </source>
</evidence>
<gene>
    <name evidence="1" type="ORF">BW737_013760</name>
</gene>
<comment type="caution">
    <text evidence="1">The sequence shown here is derived from an EMBL/GenBank/DDBJ whole genome shotgun (WGS) entry which is preliminary data.</text>
</comment>
<accession>A0ABX4M8Y0</accession>
<protein>
    <submittedName>
        <fullName evidence="1">Uncharacterized protein</fullName>
    </submittedName>
</protein>
<keyword evidence="2" id="KW-1185">Reference proteome</keyword>
<sequence length="145" mass="15604">MLPTAYAWHANSATCSCTGRPEQAKQLTGALKEETNRFAGELLLRRDSVRASTGLAPSLGLLLRLKERFGLSVMATARALAHLADQLRREQVSAARWAVFIGQRPGDLSAFAFGQLLVPADGGGASADGTVERPTLRLVQEEMIQ</sequence>
<organism evidence="1 2">
    <name type="scientific">Actinomyces ruminis</name>
    <dbReference type="NCBI Taxonomy" id="1937003"/>
    <lineage>
        <taxon>Bacteria</taxon>
        <taxon>Bacillati</taxon>
        <taxon>Actinomycetota</taxon>
        <taxon>Actinomycetes</taxon>
        <taxon>Actinomycetales</taxon>
        <taxon>Actinomycetaceae</taxon>
        <taxon>Actinomyces</taxon>
    </lineage>
</organism>